<reference evidence="1 2" key="1">
    <citation type="journal article" date="2016" name="Mol. Biol. Evol.">
        <title>Comparative Genomics of Early-Diverging Mushroom-Forming Fungi Provides Insights into the Origins of Lignocellulose Decay Capabilities.</title>
        <authorList>
            <person name="Nagy L.G."/>
            <person name="Riley R."/>
            <person name="Tritt A."/>
            <person name="Adam C."/>
            <person name="Daum C."/>
            <person name="Floudas D."/>
            <person name="Sun H."/>
            <person name="Yadav J.S."/>
            <person name="Pangilinan J."/>
            <person name="Larsson K.H."/>
            <person name="Matsuura K."/>
            <person name="Barry K."/>
            <person name="Labutti K."/>
            <person name="Kuo R."/>
            <person name="Ohm R.A."/>
            <person name="Bhattacharya S.S."/>
            <person name="Shirouzu T."/>
            <person name="Yoshinaga Y."/>
            <person name="Martin F.M."/>
            <person name="Grigoriev I.V."/>
            <person name="Hibbett D.S."/>
        </authorList>
    </citation>
    <scope>NUCLEOTIDE SEQUENCE [LARGE SCALE GENOMIC DNA]</scope>
    <source>
        <strain evidence="1 2">CBS 109695</strain>
    </source>
</reference>
<accession>A0A166JHM5</accession>
<organism evidence="1 2">
    <name type="scientific">Athelia psychrophila</name>
    <dbReference type="NCBI Taxonomy" id="1759441"/>
    <lineage>
        <taxon>Eukaryota</taxon>
        <taxon>Fungi</taxon>
        <taxon>Dikarya</taxon>
        <taxon>Basidiomycota</taxon>
        <taxon>Agaricomycotina</taxon>
        <taxon>Agaricomycetes</taxon>
        <taxon>Agaricomycetidae</taxon>
        <taxon>Atheliales</taxon>
        <taxon>Atheliaceae</taxon>
        <taxon>Athelia</taxon>
    </lineage>
</organism>
<dbReference type="AlphaFoldDB" id="A0A166JHM5"/>
<evidence type="ECO:0000313" key="2">
    <source>
        <dbReference type="Proteomes" id="UP000076532"/>
    </source>
</evidence>
<gene>
    <name evidence="1" type="ORF">FIBSPDRAFT_932077</name>
</gene>
<sequence>MSSSSPSHHSPNCSKNLEAVRTYQMMEIFPNVFSGRPRTAEHDFSGVFVPVYGDSESEFQAGGNVFEFIELSLQMSTKQRFQQYVHPGKPKPAVDSVFAFDALEAYGRNMSKRARGKVGTCVDPETE</sequence>
<dbReference type="OrthoDB" id="3509362at2759"/>
<keyword evidence="2" id="KW-1185">Reference proteome</keyword>
<dbReference type="EMBL" id="KV417552">
    <property type="protein sequence ID" value="KZP20868.1"/>
    <property type="molecule type" value="Genomic_DNA"/>
</dbReference>
<proteinExistence type="predicted"/>
<name>A0A166JHM5_9AGAM</name>
<protein>
    <submittedName>
        <fullName evidence="1">Uncharacterized protein</fullName>
    </submittedName>
</protein>
<dbReference type="Proteomes" id="UP000076532">
    <property type="component" value="Unassembled WGS sequence"/>
</dbReference>
<evidence type="ECO:0000313" key="1">
    <source>
        <dbReference type="EMBL" id="KZP20868.1"/>
    </source>
</evidence>